<name>A0ABV4BAB3_9GAMM</name>
<feature type="domain" description="Inner membrane protein YgaP-like transmembrane" evidence="2">
    <location>
        <begin position="2"/>
        <end position="56"/>
    </location>
</feature>
<evidence type="ECO:0000256" key="1">
    <source>
        <dbReference type="SAM" id="Phobius"/>
    </source>
</evidence>
<keyword evidence="1" id="KW-0812">Transmembrane</keyword>
<proteinExistence type="predicted"/>
<dbReference type="InterPro" id="IPR021309">
    <property type="entry name" value="YgaP-like_TM"/>
</dbReference>
<dbReference type="Proteomes" id="UP001564408">
    <property type="component" value="Unassembled WGS sequence"/>
</dbReference>
<dbReference type="EMBL" id="JBDKXB010000002">
    <property type="protein sequence ID" value="MEY6431251.1"/>
    <property type="molecule type" value="Genomic_DNA"/>
</dbReference>
<keyword evidence="1" id="KW-0472">Membrane</keyword>
<keyword evidence="4" id="KW-1185">Reference proteome</keyword>
<evidence type="ECO:0000313" key="3">
    <source>
        <dbReference type="EMBL" id="MEY6431251.1"/>
    </source>
</evidence>
<organism evidence="3 4">
    <name type="scientific">Thioalkalicoccus limnaeus</name>
    <dbReference type="NCBI Taxonomy" id="120681"/>
    <lineage>
        <taxon>Bacteria</taxon>
        <taxon>Pseudomonadati</taxon>
        <taxon>Pseudomonadota</taxon>
        <taxon>Gammaproteobacteria</taxon>
        <taxon>Chromatiales</taxon>
        <taxon>Chromatiaceae</taxon>
        <taxon>Thioalkalicoccus</taxon>
    </lineage>
</organism>
<reference evidence="3 4" key="1">
    <citation type="submission" date="2024-05" db="EMBL/GenBank/DDBJ databases">
        <title>Genome Sequence and Characterization of the New Strain Purple Sulfur Bacterium of Genus Thioalkalicoccus.</title>
        <authorList>
            <person name="Bryantseva I.A."/>
            <person name="Kyndt J.A."/>
            <person name="Imhoff J.F."/>
        </authorList>
    </citation>
    <scope>NUCLEOTIDE SEQUENCE [LARGE SCALE GENOMIC DNA]</scope>
    <source>
        <strain evidence="3 4">Um2</strain>
    </source>
</reference>
<feature type="transmembrane region" description="Helical" evidence="1">
    <location>
        <begin position="7"/>
        <end position="24"/>
    </location>
</feature>
<keyword evidence="1" id="KW-1133">Transmembrane helix</keyword>
<protein>
    <submittedName>
        <fullName evidence="3">DUF2892 domain-containing protein</fullName>
    </submittedName>
</protein>
<dbReference type="RefSeq" id="WP_369665637.1">
    <property type="nucleotide sequence ID" value="NZ_JBDKXB010000002.1"/>
</dbReference>
<evidence type="ECO:0000313" key="4">
    <source>
        <dbReference type="Proteomes" id="UP001564408"/>
    </source>
</evidence>
<feature type="transmembrane region" description="Helical" evidence="1">
    <location>
        <begin position="30"/>
        <end position="55"/>
    </location>
</feature>
<dbReference type="Gene3D" id="6.10.140.1340">
    <property type="match status" value="1"/>
</dbReference>
<gene>
    <name evidence="3" type="ORF">ABC977_02390</name>
</gene>
<sequence length="66" mass="7244">MTIERIVLAVAGSFILISLLLSQLHSPYWLWFTAFVGANLFQSAFTGFCPLAVILKRLGKEPGAAF</sequence>
<dbReference type="Pfam" id="PF11127">
    <property type="entry name" value="YgaP-like_TM"/>
    <property type="match status" value="1"/>
</dbReference>
<comment type="caution">
    <text evidence="3">The sequence shown here is derived from an EMBL/GenBank/DDBJ whole genome shotgun (WGS) entry which is preliminary data.</text>
</comment>
<accession>A0ABV4BAB3</accession>
<evidence type="ECO:0000259" key="2">
    <source>
        <dbReference type="Pfam" id="PF11127"/>
    </source>
</evidence>